<organism evidence="1 2">
    <name type="scientific">Scleroderma citrinum Foug A</name>
    <dbReference type="NCBI Taxonomy" id="1036808"/>
    <lineage>
        <taxon>Eukaryota</taxon>
        <taxon>Fungi</taxon>
        <taxon>Dikarya</taxon>
        <taxon>Basidiomycota</taxon>
        <taxon>Agaricomycotina</taxon>
        <taxon>Agaricomycetes</taxon>
        <taxon>Agaricomycetidae</taxon>
        <taxon>Boletales</taxon>
        <taxon>Sclerodermatineae</taxon>
        <taxon>Sclerodermataceae</taxon>
        <taxon>Scleroderma</taxon>
    </lineage>
</organism>
<evidence type="ECO:0000313" key="2">
    <source>
        <dbReference type="Proteomes" id="UP000053989"/>
    </source>
</evidence>
<reference evidence="2" key="2">
    <citation type="submission" date="2015-01" db="EMBL/GenBank/DDBJ databases">
        <title>Evolutionary Origins and Diversification of the Mycorrhizal Mutualists.</title>
        <authorList>
            <consortium name="DOE Joint Genome Institute"/>
            <consortium name="Mycorrhizal Genomics Consortium"/>
            <person name="Kohler A."/>
            <person name="Kuo A."/>
            <person name="Nagy L.G."/>
            <person name="Floudas D."/>
            <person name="Copeland A."/>
            <person name="Barry K.W."/>
            <person name="Cichocki N."/>
            <person name="Veneault-Fourrey C."/>
            <person name="LaButti K."/>
            <person name="Lindquist E.A."/>
            <person name="Lipzen A."/>
            <person name="Lundell T."/>
            <person name="Morin E."/>
            <person name="Murat C."/>
            <person name="Riley R."/>
            <person name="Ohm R."/>
            <person name="Sun H."/>
            <person name="Tunlid A."/>
            <person name="Henrissat B."/>
            <person name="Grigoriev I.V."/>
            <person name="Hibbett D.S."/>
            <person name="Martin F."/>
        </authorList>
    </citation>
    <scope>NUCLEOTIDE SEQUENCE [LARGE SCALE GENOMIC DNA]</scope>
    <source>
        <strain evidence="2">Foug A</strain>
    </source>
</reference>
<dbReference type="Proteomes" id="UP000053989">
    <property type="component" value="Unassembled WGS sequence"/>
</dbReference>
<keyword evidence="2" id="KW-1185">Reference proteome</keyword>
<feature type="non-terminal residue" evidence="1">
    <location>
        <position position="1"/>
    </location>
</feature>
<proteinExistence type="predicted"/>
<dbReference type="AlphaFoldDB" id="A0A0C3EPV6"/>
<dbReference type="OrthoDB" id="3178701at2759"/>
<dbReference type="EMBL" id="KN822005">
    <property type="protein sequence ID" value="KIM70179.1"/>
    <property type="molecule type" value="Genomic_DNA"/>
</dbReference>
<reference evidence="1 2" key="1">
    <citation type="submission" date="2014-04" db="EMBL/GenBank/DDBJ databases">
        <authorList>
            <consortium name="DOE Joint Genome Institute"/>
            <person name="Kuo A."/>
            <person name="Kohler A."/>
            <person name="Nagy L.G."/>
            <person name="Floudas D."/>
            <person name="Copeland A."/>
            <person name="Barry K.W."/>
            <person name="Cichocki N."/>
            <person name="Veneault-Fourrey C."/>
            <person name="LaButti K."/>
            <person name="Lindquist E.A."/>
            <person name="Lipzen A."/>
            <person name="Lundell T."/>
            <person name="Morin E."/>
            <person name="Murat C."/>
            <person name="Sun H."/>
            <person name="Tunlid A."/>
            <person name="Henrissat B."/>
            <person name="Grigoriev I.V."/>
            <person name="Hibbett D.S."/>
            <person name="Martin F."/>
            <person name="Nordberg H.P."/>
            <person name="Cantor M.N."/>
            <person name="Hua S.X."/>
        </authorList>
    </citation>
    <scope>NUCLEOTIDE SEQUENCE [LARGE SCALE GENOMIC DNA]</scope>
    <source>
        <strain evidence="1 2">Foug A</strain>
    </source>
</reference>
<name>A0A0C3EPV6_9AGAM</name>
<evidence type="ECO:0000313" key="1">
    <source>
        <dbReference type="EMBL" id="KIM70179.1"/>
    </source>
</evidence>
<sequence length="158" mass="18314">LPSSLMSFATQSLPTSDLFHEASRSTDALDESELYLWEQHPPYNYSEPAVTPYEERFTKNMVDVLLGRRWRLAKVARDGRALWFVNREVQVILHEIADDLVRCIHEWVKVASHVAGIEESGRNRAMAECWLRWQARDILADTEEVKTLQSGDNPYCTY</sequence>
<gene>
    <name evidence="1" type="ORF">SCLCIDRAFT_101479</name>
</gene>
<dbReference type="InParanoid" id="A0A0C3EPV6"/>
<dbReference type="HOGENOM" id="CLU_103464_1_0_1"/>
<accession>A0A0C3EPV6</accession>
<protein>
    <submittedName>
        <fullName evidence="1">Uncharacterized protein</fullName>
    </submittedName>
</protein>